<evidence type="ECO:0000313" key="2">
    <source>
        <dbReference type="EMBL" id="OLP57518.1"/>
    </source>
</evidence>
<dbReference type="EMBL" id="MKIO01000017">
    <property type="protein sequence ID" value="OLP57518.1"/>
    <property type="molecule type" value="Genomic_DNA"/>
</dbReference>
<evidence type="ECO:0000313" key="4">
    <source>
        <dbReference type="Proteomes" id="UP000186143"/>
    </source>
</evidence>
<dbReference type="AlphaFoldDB" id="A0A1Q9AQ23"/>
<keyword evidence="1" id="KW-0812">Transmembrane</keyword>
<accession>A0A1Q9AQ23</accession>
<dbReference type="STRING" id="1672749.BJF92_24225"/>
<feature type="transmembrane region" description="Helical" evidence="1">
    <location>
        <begin position="319"/>
        <end position="339"/>
    </location>
</feature>
<feature type="transmembrane region" description="Helical" evidence="1">
    <location>
        <begin position="157"/>
        <end position="177"/>
    </location>
</feature>
<reference evidence="2 4" key="1">
    <citation type="submission" date="2016-09" db="EMBL/GenBank/DDBJ databases">
        <title>Rhizobium sp. nov., a novel species isolated from the rice rhizosphere.</title>
        <authorList>
            <person name="Zhao J."/>
            <person name="Zhang X."/>
        </authorList>
    </citation>
    <scope>NUCLEOTIDE SEQUENCE [LARGE SCALE GENOMIC DNA]</scope>
    <source>
        <strain evidence="2 4">MH17</strain>
    </source>
</reference>
<feature type="transmembrane region" description="Helical" evidence="1">
    <location>
        <begin position="108"/>
        <end position="127"/>
    </location>
</feature>
<dbReference type="EMBL" id="MSPX01000027">
    <property type="protein sequence ID" value="OQP83843.1"/>
    <property type="molecule type" value="Genomic_DNA"/>
</dbReference>
<evidence type="ECO:0000313" key="3">
    <source>
        <dbReference type="EMBL" id="OQP83843.1"/>
    </source>
</evidence>
<feature type="transmembrane region" description="Helical" evidence="1">
    <location>
        <begin position="206"/>
        <end position="222"/>
    </location>
</feature>
<reference evidence="3 5" key="3">
    <citation type="journal article" date="2017" name="Antonie Van Leeuwenhoek">
        <title>Rhizobium rhizosphaerae sp. nov., a novel species isolated from rice rhizosphere.</title>
        <authorList>
            <person name="Zhao J.J."/>
            <person name="Zhang J."/>
            <person name="Zhang R.J."/>
            <person name="Zhang C.W."/>
            <person name="Yin H.Q."/>
            <person name="Zhang X.X."/>
        </authorList>
    </citation>
    <scope>NUCLEOTIDE SEQUENCE [LARGE SCALE GENOMIC DNA]</scope>
    <source>
        <strain evidence="3 5">RD15</strain>
    </source>
</reference>
<evidence type="ECO:0000256" key="1">
    <source>
        <dbReference type="SAM" id="Phobius"/>
    </source>
</evidence>
<keyword evidence="1" id="KW-0472">Membrane</keyword>
<comment type="caution">
    <text evidence="2">The sequence shown here is derived from an EMBL/GenBank/DDBJ whole genome shotgun (WGS) entry which is preliminary data.</text>
</comment>
<feature type="transmembrane region" description="Helical" evidence="1">
    <location>
        <begin position="234"/>
        <end position="256"/>
    </location>
</feature>
<gene>
    <name evidence="2" type="ORF">BJF92_24225</name>
    <name evidence="3" type="ORF">BTR14_21710</name>
</gene>
<proteinExistence type="predicted"/>
<sequence length="414" mass="47795">MTLFCLRDGFTGSIRFYMQKAHVGFLWFIPDLMAFGCLLFFTYFHIVRERNPAGIFFIIAFWWSVFVSVFFMNDTVFTLFSSIKMFIPMFVGFSFYERNITDIRWFQVFSVFIFMASAIGVILNPYVDYPWLGQEIDSFGLTRQATKLWWVDGVPRYGGFAGDSTMAAFMMLFTYLLISPYRSVLFNVICWPILVYALYLTNSKTAIGLFSLFAILYLYMNTIPQPLRIKVLKLFTRLSFIALFVPPLLMVTLGGVDLGAISPNLLSLADRINNTWNGPFIFVSQYFPIGMFVGCGMGCYTYTMNYTALQPFYLPLDNFYLATFIMMGYPFLLFIIFLSTRVNLMRDPVKLSMLMLWNVYSVTVQGYGPSYATLIYGYAISEVFGRIILRRVPRQQARKPTYAVTAMEGRTVKP</sequence>
<organism evidence="2 4">
    <name type="scientific">Xaviernesmea rhizosphaerae</name>
    <dbReference type="NCBI Taxonomy" id="1672749"/>
    <lineage>
        <taxon>Bacteria</taxon>
        <taxon>Pseudomonadati</taxon>
        <taxon>Pseudomonadota</taxon>
        <taxon>Alphaproteobacteria</taxon>
        <taxon>Hyphomicrobiales</taxon>
        <taxon>Rhizobiaceae</taxon>
        <taxon>Rhizobium/Agrobacterium group</taxon>
        <taxon>Xaviernesmea</taxon>
    </lineage>
</organism>
<reference evidence="3" key="2">
    <citation type="submission" date="2016-12" db="EMBL/GenBank/DDBJ databases">
        <authorList>
            <person name="Zhang X."/>
            <person name="Zhao J."/>
        </authorList>
    </citation>
    <scope>NUCLEOTIDE SEQUENCE</scope>
    <source>
        <strain evidence="3">RD15</strain>
    </source>
</reference>
<feature type="transmembrane region" description="Helical" evidence="1">
    <location>
        <begin position="53"/>
        <end position="71"/>
    </location>
</feature>
<feature type="transmembrane region" description="Helical" evidence="1">
    <location>
        <begin position="25"/>
        <end position="46"/>
    </location>
</feature>
<keyword evidence="1" id="KW-1133">Transmembrane helix</keyword>
<feature type="transmembrane region" description="Helical" evidence="1">
    <location>
        <begin position="184"/>
        <end position="200"/>
    </location>
</feature>
<feature type="transmembrane region" description="Helical" evidence="1">
    <location>
        <begin position="77"/>
        <end position="96"/>
    </location>
</feature>
<protein>
    <submittedName>
        <fullName evidence="2">Uncharacterized protein</fullName>
    </submittedName>
</protein>
<evidence type="ECO:0000313" key="5">
    <source>
        <dbReference type="Proteomes" id="UP000192652"/>
    </source>
</evidence>
<dbReference type="Proteomes" id="UP000186143">
    <property type="component" value="Unassembled WGS sequence"/>
</dbReference>
<keyword evidence="5" id="KW-1185">Reference proteome</keyword>
<feature type="transmembrane region" description="Helical" evidence="1">
    <location>
        <begin position="373"/>
        <end position="389"/>
    </location>
</feature>
<name>A0A1Q9AQ23_9HYPH</name>
<dbReference type="Proteomes" id="UP000192652">
    <property type="component" value="Unassembled WGS sequence"/>
</dbReference>